<organism evidence="2 3">
    <name type="scientific">Diatrype stigma</name>
    <dbReference type="NCBI Taxonomy" id="117547"/>
    <lineage>
        <taxon>Eukaryota</taxon>
        <taxon>Fungi</taxon>
        <taxon>Dikarya</taxon>
        <taxon>Ascomycota</taxon>
        <taxon>Pezizomycotina</taxon>
        <taxon>Sordariomycetes</taxon>
        <taxon>Xylariomycetidae</taxon>
        <taxon>Xylariales</taxon>
        <taxon>Diatrypaceae</taxon>
        <taxon>Diatrype</taxon>
    </lineage>
</organism>
<keyword evidence="3" id="KW-1185">Reference proteome</keyword>
<proteinExistence type="predicted"/>
<evidence type="ECO:0008006" key="4">
    <source>
        <dbReference type="Google" id="ProtNLM"/>
    </source>
</evidence>
<keyword evidence="1" id="KW-0732">Signal</keyword>
<dbReference type="GO" id="GO:0008237">
    <property type="term" value="F:metallopeptidase activity"/>
    <property type="evidence" value="ECO:0007669"/>
    <property type="project" value="InterPro"/>
</dbReference>
<reference evidence="2 3" key="1">
    <citation type="submission" date="2024-02" db="EMBL/GenBank/DDBJ databases">
        <title>De novo assembly and annotation of 12 fungi associated with fruit tree decline syndrome in Ontario, Canada.</title>
        <authorList>
            <person name="Sulman M."/>
            <person name="Ellouze W."/>
            <person name="Ilyukhin E."/>
        </authorList>
    </citation>
    <scope>NUCLEOTIDE SEQUENCE [LARGE SCALE GENOMIC DNA]</scope>
    <source>
        <strain evidence="2 3">M11/M66-122</strain>
    </source>
</reference>
<dbReference type="EMBL" id="JAKJXP020000015">
    <property type="protein sequence ID" value="KAK7755128.1"/>
    <property type="molecule type" value="Genomic_DNA"/>
</dbReference>
<dbReference type="Proteomes" id="UP001320420">
    <property type="component" value="Unassembled WGS sequence"/>
</dbReference>
<feature type="chain" id="PRO_5042970931" description="Conidiation-specific protein 13" evidence="1">
    <location>
        <begin position="20"/>
        <end position="317"/>
    </location>
</feature>
<comment type="caution">
    <text evidence="2">The sequence shown here is derived from an EMBL/GenBank/DDBJ whole genome shotgun (WGS) entry which is preliminary data.</text>
</comment>
<dbReference type="AlphaFoldDB" id="A0AAN9UVR7"/>
<gene>
    <name evidence="2" type="ORF">SLS62_002943</name>
</gene>
<accession>A0AAN9UVR7</accession>
<evidence type="ECO:0000313" key="2">
    <source>
        <dbReference type="EMBL" id="KAK7755128.1"/>
    </source>
</evidence>
<sequence length="317" mass="34777">MLAPKAIAGLVPLAALSAAQFHPVIDPEISRQQVWEGLSSILGSTESTNDAWEAGWIFESCKTEAEQRGLSASDMEVFNVHYSDCDEPWAMCRHKDVTSPTKDEMIDVCSPLSFLVANVLLGDIFGRLPVHAREYVRHVIVLPDLGNSLAGLFYNYNIMFGNNYMDLYVAIHETSHALDYGALQDIGSPFSGSSTWQDAYALDTSAPTAYAESNWVEGFAEVGPLAFYDTYVSGGLASIQPNIAQMQNQLDTYKNYLNATIAVGGTCENRLPNTETVSMINSARVMQALKNKPDSKFKSNVTVMDLPETPRVEVHAC</sequence>
<evidence type="ECO:0000256" key="1">
    <source>
        <dbReference type="SAM" id="SignalP"/>
    </source>
</evidence>
<dbReference type="InterPro" id="IPR024079">
    <property type="entry name" value="MetalloPept_cat_dom_sf"/>
</dbReference>
<feature type="signal peptide" evidence="1">
    <location>
        <begin position="1"/>
        <end position="19"/>
    </location>
</feature>
<evidence type="ECO:0000313" key="3">
    <source>
        <dbReference type="Proteomes" id="UP001320420"/>
    </source>
</evidence>
<dbReference type="Gene3D" id="3.40.390.10">
    <property type="entry name" value="Collagenase (Catalytic Domain)"/>
    <property type="match status" value="1"/>
</dbReference>
<protein>
    <recommendedName>
        <fullName evidence="4">Conidiation-specific protein 13</fullName>
    </recommendedName>
</protein>
<name>A0AAN9UVR7_9PEZI</name>
<dbReference type="SUPFAM" id="SSF55486">
    <property type="entry name" value="Metalloproteases ('zincins'), catalytic domain"/>
    <property type="match status" value="1"/>
</dbReference>